<reference evidence="2" key="1">
    <citation type="submission" date="2017-02" db="UniProtKB">
        <authorList>
            <consortium name="WormBaseParasite"/>
        </authorList>
    </citation>
    <scope>IDENTIFICATION</scope>
</reference>
<protein>
    <submittedName>
        <fullName evidence="2">Uncharacterized protein</fullName>
    </submittedName>
</protein>
<organism evidence="1 2">
    <name type="scientific">Ascaris lumbricoides</name>
    <name type="common">Giant roundworm</name>
    <dbReference type="NCBI Taxonomy" id="6252"/>
    <lineage>
        <taxon>Eukaryota</taxon>
        <taxon>Metazoa</taxon>
        <taxon>Ecdysozoa</taxon>
        <taxon>Nematoda</taxon>
        <taxon>Chromadorea</taxon>
        <taxon>Rhabditida</taxon>
        <taxon>Spirurina</taxon>
        <taxon>Ascaridomorpha</taxon>
        <taxon>Ascaridoidea</taxon>
        <taxon>Ascarididae</taxon>
        <taxon>Ascaris</taxon>
    </lineage>
</organism>
<keyword evidence="1" id="KW-1185">Reference proteome</keyword>
<proteinExistence type="predicted"/>
<evidence type="ECO:0000313" key="2">
    <source>
        <dbReference type="WBParaSite" id="ALUE_0000663301-mRNA-1"/>
    </source>
</evidence>
<sequence>MSVFVPQTLNDSDDQRFSRLGRRSTMRRKVSMLVTINEDGAITTRSGASLNNLEAKETLRSDTAM</sequence>
<dbReference type="WBParaSite" id="ALUE_0000663301-mRNA-1">
    <property type="protein sequence ID" value="ALUE_0000663301-mRNA-1"/>
    <property type="gene ID" value="ALUE_0000663301"/>
</dbReference>
<dbReference type="AlphaFoldDB" id="A0A0M3HUV4"/>
<dbReference type="Proteomes" id="UP000036681">
    <property type="component" value="Unplaced"/>
</dbReference>
<evidence type="ECO:0000313" key="1">
    <source>
        <dbReference type="Proteomes" id="UP000036681"/>
    </source>
</evidence>
<name>A0A0M3HUV4_ASCLU</name>
<accession>A0A0M3HUV4</accession>